<dbReference type="PANTHER" id="PTHR22963">
    <property type="entry name" value="ENDOGLIN-RELATED"/>
    <property type="match status" value="1"/>
</dbReference>
<dbReference type="SMART" id="SM00286">
    <property type="entry name" value="PTI"/>
    <property type="match status" value="9"/>
</dbReference>
<keyword evidence="3" id="KW-0472">Membrane</keyword>
<gene>
    <name evidence="6" type="ORF">g.49063</name>
</gene>
<proteinExistence type="predicted"/>
<dbReference type="SMART" id="SM00241">
    <property type="entry name" value="ZP"/>
    <property type="match status" value="1"/>
</dbReference>
<protein>
    <recommendedName>
        <fullName evidence="7">ZP domain-containing protein</fullName>
    </recommendedName>
</protein>
<keyword evidence="3" id="KW-1133">Transmembrane helix</keyword>
<dbReference type="InterPro" id="IPR056953">
    <property type="entry name" value="CUT_N"/>
</dbReference>
<feature type="domain" description="EGF-like" evidence="4">
    <location>
        <begin position="846"/>
        <end position="885"/>
    </location>
</feature>
<accession>A0A1B6K5V8</accession>
<dbReference type="PROSITE" id="PS01186">
    <property type="entry name" value="EGF_2"/>
    <property type="match status" value="6"/>
</dbReference>
<feature type="domain" description="ZP" evidence="5">
    <location>
        <begin position="1117"/>
        <end position="1359"/>
    </location>
</feature>
<reference evidence="6" key="1">
    <citation type="submission" date="2015-11" db="EMBL/GenBank/DDBJ databases">
        <title>De novo transcriptome assembly of four potential Pierce s Disease insect vectors from Arizona vineyards.</title>
        <authorList>
            <person name="Tassone E.E."/>
        </authorList>
    </citation>
    <scope>NUCLEOTIDE SEQUENCE</scope>
</reference>
<sequence>MACINTRCEDPCRVASMCSPDQQCHVQDTLPLRTVYCQCPPDTVADYDGRCKLIAQPVPQCRVDSDCQTVERCVRGSCVEACRVDPCGLNAICASQTHTAVCTCPPGFIGNPHIECSIVPSVIPPVIVPECVRDDECSWDRTCVNQRCVNPCTADNCARGAFCHVENHRAICRCPAGFQGDPLVECRPPADATVGCTSNSECSLKESCVNRLCISPCNCGPNAECRVTNHYAICFCKPGYSGNPQIGCVKLGCESDDQCSLDKMCYNSECISPCILGDPCAMNAECYGSDHRATCRCRPGYEGNPLVQCARVQCRIDADCPQDRACINQHCVNPCDNPLNPVCAANALCYVRNHVASCRCPDHLPMGNPMAYCERTPPPLAEPECRHDPDCPSQLACIRNTCVNPCVALSPCATSSRCSVLDTMPVRTMICTCPDGWVPNNEGECRPVVVPMPPGCTADTDCPTNETCINRMCRNPCNCGTNTNCLVQNHRPICSCMEGFEGNPYVTCRAVGCRSDSECESGKACVNGICLNPCVVSDPCGINAECYPVGSRAECRCLSGYRGNPRERCFVVGCRSNSDCPNDRACINGQCINPCVYEHPCASQAECLVQNHLALCRCPQGMVGNPYTTCRPEIVAECTTDGDCPSVMACFNGKCKEPCGVLQPCNRPSVCQATNSLPVRTMICVCPDGFISSGSGTCKPVQQTDVGGCSADSECPQDKACLNGLCRDPCRCGPNADCRVRDHKPVCSCLQGYDGNPELNCIKTECYSDSDCSGTHSCVNRMCVPACAADGSSCGTSAICYGANHRPVCQCQPGLIGNANIACVVVGCRSDSECPSDRACINNLCVSPCAESNPCQQPAECVVYDHKVDCSCPPGFVGDLGRGCQRVEITCVSDSDCPSQTACINSECVNPCNATEPCGINTRCQVFDTPVWRTMVCECLPGYQGNAAVRCDLVPICAVDKGYIIDEAGNCVCPPGTALNANDECVRCLPERGQKVDERGRCVCALERGMIIDERGNCVCPTEFGYKLDANGNCAPGEGPPECETDDDCADHRYCNLNTKTCDDPCLTKVCGINAFCNATRHRAICQCIHDAFGDPEVACNTTHFRTDFPRPDMVVSCLSDGVQVEIHITEKGFNGVLYVKGHSKDEQCRRVVTLPSDSLPRTEIFKVNFGSCGLIHVNGQASFVLVIQKHPKLVTYKAQAYHIKCVYTTGEQNVTLGFNVSMLTTAGTIANTGPPPTCSMRIVTHTGQEINSAEIGDNLMLQVDVQPSSIYGGFARSCVAKTMEDSVENEYIVTDENGCATDPSIFGEWDYNPETQSLLAGFNAFKFPSSDNIRFQCNIRVCFGKCQPVNCRGYNAYGRRRRAIDSRNNTAVEVAETVNEGQLREEITLLSNAILTFERREERYTSPTEAPDIQQVEDICVSMIGFIIALIMTALLALVAVAVAVSCWLIAYRRRPKVSGPLPHPPEFPNPLFTTPEPLAEPSPDYLS</sequence>
<dbReference type="Pfam" id="PF25057">
    <property type="entry name" value="CUT_N"/>
    <property type="match status" value="1"/>
</dbReference>
<dbReference type="PANTHER" id="PTHR22963:SF38">
    <property type="entry name" value="LP13770P"/>
    <property type="match status" value="1"/>
</dbReference>
<evidence type="ECO:0008006" key="7">
    <source>
        <dbReference type="Google" id="ProtNLM"/>
    </source>
</evidence>
<dbReference type="EMBL" id="GECU01000877">
    <property type="protein sequence ID" value="JAT06830.1"/>
    <property type="molecule type" value="Transcribed_RNA"/>
</dbReference>
<keyword evidence="3" id="KW-0812">Transmembrane</keyword>
<feature type="domain" description="EGF-like" evidence="4">
    <location>
        <begin position="531"/>
        <end position="570"/>
    </location>
</feature>
<dbReference type="PROSITE" id="PS51034">
    <property type="entry name" value="ZP_2"/>
    <property type="match status" value="1"/>
</dbReference>
<organism evidence="6">
    <name type="scientific">Homalodisca liturata</name>
    <dbReference type="NCBI Taxonomy" id="320908"/>
    <lineage>
        <taxon>Eukaryota</taxon>
        <taxon>Metazoa</taxon>
        <taxon>Ecdysozoa</taxon>
        <taxon>Arthropoda</taxon>
        <taxon>Hexapoda</taxon>
        <taxon>Insecta</taxon>
        <taxon>Pterygota</taxon>
        <taxon>Neoptera</taxon>
        <taxon>Paraneoptera</taxon>
        <taxon>Hemiptera</taxon>
        <taxon>Auchenorrhyncha</taxon>
        <taxon>Membracoidea</taxon>
        <taxon>Cicadellidae</taxon>
        <taxon>Cicadellinae</taxon>
        <taxon>Proconiini</taxon>
        <taxon>Homalodisca</taxon>
    </lineage>
</organism>
<evidence type="ECO:0000259" key="4">
    <source>
        <dbReference type="PROSITE" id="PS50026"/>
    </source>
</evidence>
<keyword evidence="1" id="KW-0245">EGF-like domain</keyword>
<name>A0A1B6K5V8_9HEMI</name>
<evidence type="ECO:0000256" key="1">
    <source>
        <dbReference type="PROSITE-ProRule" id="PRU00076"/>
    </source>
</evidence>
<dbReference type="InterPro" id="IPR001507">
    <property type="entry name" value="ZP_dom"/>
</dbReference>
<feature type="domain" description="EGF-like" evidence="4">
    <location>
        <begin position="149"/>
        <end position="187"/>
    </location>
</feature>
<comment type="caution">
    <text evidence="1">Lacks conserved residue(s) required for the propagation of feature annotation.</text>
</comment>
<evidence type="ECO:0000313" key="6">
    <source>
        <dbReference type="EMBL" id="JAT06830.1"/>
    </source>
</evidence>
<feature type="transmembrane region" description="Helical" evidence="3">
    <location>
        <begin position="1424"/>
        <end position="1452"/>
    </location>
</feature>
<feature type="region of interest" description="Disordered" evidence="2">
    <location>
        <begin position="1461"/>
        <end position="1489"/>
    </location>
</feature>
<dbReference type="InterPro" id="IPR000742">
    <property type="entry name" value="EGF"/>
</dbReference>
<evidence type="ECO:0000256" key="3">
    <source>
        <dbReference type="SAM" id="Phobius"/>
    </source>
</evidence>
<dbReference type="SMART" id="SM00181">
    <property type="entry name" value="EGF"/>
    <property type="match status" value="16"/>
</dbReference>
<evidence type="ECO:0000256" key="2">
    <source>
        <dbReference type="SAM" id="MobiDB-lite"/>
    </source>
</evidence>
<evidence type="ECO:0000259" key="5">
    <source>
        <dbReference type="PROSITE" id="PS51034"/>
    </source>
</evidence>
<dbReference type="PROSITE" id="PS50026">
    <property type="entry name" value="EGF_3"/>
    <property type="match status" value="4"/>
</dbReference>
<feature type="domain" description="EGF-like" evidence="4">
    <location>
        <begin position="271"/>
        <end position="310"/>
    </location>
</feature>